<dbReference type="Gene3D" id="3.40.50.10810">
    <property type="entry name" value="Tandem AAA-ATPase domain"/>
    <property type="match status" value="1"/>
</dbReference>
<reference evidence="5" key="1">
    <citation type="journal article" date="2019" name="Int. J. Syst. Evol. Microbiol.">
        <title>The Global Catalogue of Microorganisms (GCM) 10K type strain sequencing project: providing services to taxonomists for standard genome sequencing and annotation.</title>
        <authorList>
            <consortium name="The Broad Institute Genomics Platform"/>
            <consortium name="The Broad Institute Genome Sequencing Center for Infectious Disease"/>
            <person name="Wu L."/>
            <person name="Ma J."/>
        </authorList>
    </citation>
    <scope>NUCLEOTIDE SEQUENCE [LARGE SCALE GENOMIC DNA]</scope>
    <source>
        <strain evidence="5">JCM 19129</strain>
    </source>
</reference>
<sequence length="693" mass="76190">MKASFLPDERVPAVELSFNLGEKTLRGTKLLDAVKKLPGRQWEPKTKTWLITGTGIAKHPNDVLDELGIQLPGEPDLSDLFFPVIEADGPGQWAVYPRFAGTEEVEKIIGYGAIWDKTRRCFIVDTADLCEADDDDLIIAPEEAWDHYENPGLFEVQDEDLVADLADSLGEDDLLAEAAEVYGEIPESFGVEGFQLRAFQKTSAYAVAAGRFCICHDMGAGKSTLSLAAAAVAGASRILLVVPPLVTTNWVKETAKSIEPYLRHVAPGQTTPRSQSKAFEHGPYIRRIQAGRKIPENYLEGLEAGALIVPDSLLGTEAVESVIADFEPDCLIVDEAHRFRTWDSQRSQAVRRLARSLPMGRRFAVTGTPMLAHPGEMANLLAITGQLETHFGSYGQFLDRYTKRNKFGQFKPNKKRLEELGEIMSELWVRKSKAELLPHLKGKIHDWRWVDVDLKSYRVSHGEIIDNVIEKWGGSSELASAPDEDLVSYAEQSGVGLLSPMRRAAGLAKVEAAVDLIAQMMTQDPDSPLIVFAHHTEVVDALADAIEDEGLIVDVIDGSVPASKRGAIVDDFQDGQIDVLVASIVAAGVGITLTRSHRVVFVEQDWTPALMSQAMDRADRQGQTELVEVTYLVATGTLDDQIQNVLARKIDTLEQLDSSTEAGQAMETEVTAEELVLDLLFEARNVAKKQLKD</sequence>
<evidence type="ECO:0000259" key="2">
    <source>
        <dbReference type="PROSITE" id="PS51192"/>
    </source>
</evidence>
<dbReference type="CDD" id="cd18793">
    <property type="entry name" value="SF2_C_SNF"/>
    <property type="match status" value="1"/>
</dbReference>
<protein>
    <recommendedName>
        <fullName evidence="6">DEAD/DEAH box helicase</fullName>
    </recommendedName>
</protein>
<dbReference type="InterPro" id="IPR038718">
    <property type="entry name" value="SNF2-like_sf"/>
</dbReference>
<keyword evidence="1" id="KW-0378">Hydrolase</keyword>
<comment type="caution">
    <text evidence="4">The sequence shown here is derived from an EMBL/GenBank/DDBJ whole genome shotgun (WGS) entry which is preliminary data.</text>
</comment>
<keyword evidence="5" id="KW-1185">Reference proteome</keyword>
<dbReference type="Proteomes" id="UP001500368">
    <property type="component" value="Unassembled WGS sequence"/>
</dbReference>
<dbReference type="RefSeq" id="WP_345478134.1">
    <property type="nucleotide sequence ID" value="NZ_BAABLW010000007.1"/>
</dbReference>
<dbReference type="Pfam" id="PF00176">
    <property type="entry name" value="SNF2-rel_dom"/>
    <property type="match status" value="1"/>
</dbReference>
<dbReference type="InterPro" id="IPR001650">
    <property type="entry name" value="Helicase_C-like"/>
</dbReference>
<evidence type="ECO:0000259" key="3">
    <source>
        <dbReference type="PROSITE" id="PS51194"/>
    </source>
</evidence>
<evidence type="ECO:0000313" key="4">
    <source>
        <dbReference type="EMBL" id="GAA4924975.1"/>
    </source>
</evidence>
<dbReference type="Gene3D" id="3.40.50.300">
    <property type="entry name" value="P-loop containing nucleotide triphosphate hydrolases"/>
    <property type="match status" value="1"/>
</dbReference>
<dbReference type="PROSITE" id="PS51192">
    <property type="entry name" value="HELICASE_ATP_BIND_1"/>
    <property type="match status" value="1"/>
</dbReference>
<dbReference type="SMART" id="SM00490">
    <property type="entry name" value="HELICc"/>
    <property type="match status" value="1"/>
</dbReference>
<evidence type="ECO:0000313" key="5">
    <source>
        <dbReference type="Proteomes" id="UP001500368"/>
    </source>
</evidence>
<feature type="domain" description="Helicase ATP-binding" evidence="2">
    <location>
        <begin position="203"/>
        <end position="387"/>
    </location>
</feature>
<proteinExistence type="predicted"/>
<name>A0ABP9G113_9MICC</name>
<dbReference type="PANTHER" id="PTHR45766:SF6">
    <property type="entry name" value="SWI_SNF-RELATED MATRIX-ASSOCIATED ACTIN-DEPENDENT REGULATOR OF CHROMATIN SUBFAMILY A-LIKE PROTEIN 1"/>
    <property type="match status" value="1"/>
</dbReference>
<dbReference type="PANTHER" id="PTHR45766">
    <property type="entry name" value="DNA ANNEALING HELICASE AND ENDONUCLEASE ZRANB3 FAMILY MEMBER"/>
    <property type="match status" value="1"/>
</dbReference>
<dbReference type="SUPFAM" id="SSF52540">
    <property type="entry name" value="P-loop containing nucleoside triphosphate hydrolases"/>
    <property type="match status" value="2"/>
</dbReference>
<feature type="domain" description="Helicase C-terminal" evidence="3">
    <location>
        <begin position="509"/>
        <end position="674"/>
    </location>
</feature>
<accession>A0ABP9G113</accession>
<organism evidence="4 5">
    <name type="scientific">Nesterenkonia rhizosphaerae</name>
    <dbReference type="NCBI Taxonomy" id="1348272"/>
    <lineage>
        <taxon>Bacteria</taxon>
        <taxon>Bacillati</taxon>
        <taxon>Actinomycetota</taxon>
        <taxon>Actinomycetes</taxon>
        <taxon>Micrococcales</taxon>
        <taxon>Micrococcaceae</taxon>
        <taxon>Nesterenkonia</taxon>
    </lineage>
</organism>
<dbReference type="InterPro" id="IPR049730">
    <property type="entry name" value="SNF2/RAD54-like_C"/>
</dbReference>
<dbReference type="EMBL" id="BAABLW010000007">
    <property type="protein sequence ID" value="GAA4924975.1"/>
    <property type="molecule type" value="Genomic_DNA"/>
</dbReference>
<dbReference type="PROSITE" id="PS51194">
    <property type="entry name" value="HELICASE_CTER"/>
    <property type="match status" value="1"/>
</dbReference>
<evidence type="ECO:0000256" key="1">
    <source>
        <dbReference type="ARBA" id="ARBA00022801"/>
    </source>
</evidence>
<evidence type="ECO:0008006" key="6">
    <source>
        <dbReference type="Google" id="ProtNLM"/>
    </source>
</evidence>
<dbReference type="Pfam" id="PF00271">
    <property type="entry name" value="Helicase_C"/>
    <property type="match status" value="1"/>
</dbReference>
<dbReference type="InterPro" id="IPR014001">
    <property type="entry name" value="Helicase_ATP-bd"/>
</dbReference>
<gene>
    <name evidence="4" type="ORF">GCM10025790_22810</name>
</gene>
<dbReference type="SMART" id="SM00487">
    <property type="entry name" value="DEXDc"/>
    <property type="match status" value="1"/>
</dbReference>
<dbReference type="InterPro" id="IPR000330">
    <property type="entry name" value="SNF2_N"/>
</dbReference>
<dbReference type="InterPro" id="IPR027417">
    <property type="entry name" value="P-loop_NTPase"/>
</dbReference>